<name>A0AA44VT99_9VIBR</name>
<organism evidence="8 9">
    <name type="scientific">Vibrio lentus</name>
    <dbReference type="NCBI Taxonomy" id="136468"/>
    <lineage>
        <taxon>Bacteria</taxon>
        <taxon>Pseudomonadati</taxon>
        <taxon>Pseudomonadota</taxon>
        <taxon>Gammaproteobacteria</taxon>
        <taxon>Vibrionales</taxon>
        <taxon>Vibrionaceae</taxon>
        <taxon>Vibrio</taxon>
    </lineage>
</organism>
<evidence type="ECO:0000256" key="5">
    <source>
        <dbReference type="ARBA" id="ARBA00022729"/>
    </source>
</evidence>
<reference evidence="8 9" key="1">
    <citation type="journal article" date="2018" name="Nature">
        <title>A major lineage of non-tailed dsDNA viruses as unrecognized killers of marine bacteria.</title>
        <authorList>
            <person name="Kauffman K.M."/>
            <person name="Hussain F.A."/>
            <person name="Yang J."/>
            <person name="Arevalo P."/>
            <person name="Brown J.M."/>
            <person name="Chang W.K."/>
            <person name="VanInsberghe D."/>
            <person name="Elsherbini J."/>
            <person name="Sharma R.S."/>
            <person name="Cutler M.B."/>
            <person name="Kelly L."/>
            <person name="Polz M.F."/>
        </authorList>
    </citation>
    <scope>NUCLEOTIDE SEQUENCE [LARGE SCALE GENOMIC DNA]</scope>
    <source>
        <strain evidence="8 9">10N.286.55.E1</strain>
    </source>
</reference>
<dbReference type="GeneID" id="69649562"/>
<accession>A0AA44VT99</accession>
<comment type="similarity">
    <text evidence="2">Belongs to the bacterial solute-binding protein 8 family.</text>
</comment>
<dbReference type="GO" id="GO:0030288">
    <property type="term" value="C:outer membrane-bounded periplasmic space"/>
    <property type="evidence" value="ECO:0007669"/>
    <property type="project" value="TreeGrafter"/>
</dbReference>
<evidence type="ECO:0000256" key="3">
    <source>
        <dbReference type="ARBA" id="ARBA00022448"/>
    </source>
</evidence>
<dbReference type="PRINTS" id="PR01715">
    <property type="entry name" value="FERRIBNDNGPP"/>
</dbReference>
<sequence length="303" mass="34161">MKTFITLLCTLFAFNALAIKNAHALEVTHEMGTASFDTTPKKVVALDWALTETVLSLGVELEGIADAKGYQQWVVKPELNSNVTDVGSRREPNLELLTELKPDVILISEHMSAAYHQLNKIAPVLVFSIYSKKKQPYESATSITLSLGKLFNREQRAQQVIAETNTRLRENGEKVRAAGNSEKPLIFARFINDKTLRIHSQGSLAQATINKMGLKNDWQEQTNLWGFSTVGTERLAEHQKTNVMLFGPLQEEERKQLTLSPLWQVMEFTRTDSVYELPSIWTFGGLIAAQRFSDHITELLTKK</sequence>
<dbReference type="EMBL" id="MCSB01000013">
    <property type="protein sequence ID" value="PME29767.1"/>
    <property type="molecule type" value="Genomic_DNA"/>
</dbReference>
<keyword evidence="3" id="KW-0813">Transport</keyword>
<keyword evidence="4" id="KW-0410">Iron transport</keyword>
<dbReference type="RefSeq" id="WP_102296666.1">
    <property type="nucleotide sequence ID" value="NZ_JAAHTI010000001.1"/>
</dbReference>
<keyword evidence="5 6" id="KW-0732">Signal</keyword>
<comment type="subcellular location">
    <subcellularLocation>
        <location evidence="1">Cell envelope</location>
    </subcellularLocation>
</comment>
<dbReference type="AlphaFoldDB" id="A0AA44VT99"/>
<gene>
    <name evidence="8" type="ORF">BCV38_06705</name>
</gene>
<feature type="chain" id="PRO_5041404835" evidence="6">
    <location>
        <begin position="25"/>
        <end position="303"/>
    </location>
</feature>
<feature type="domain" description="Fe/B12 periplasmic-binding" evidence="7">
    <location>
        <begin position="42"/>
        <end position="303"/>
    </location>
</feature>
<evidence type="ECO:0000256" key="4">
    <source>
        <dbReference type="ARBA" id="ARBA00022496"/>
    </source>
</evidence>
<dbReference type="Proteomes" id="UP000239763">
    <property type="component" value="Unassembled WGS sequence"/>
</dbReference>
<dbReference type="GO" id="GO:1901678">
    <property type="term" value="P:iron coordination entity transport"/>
    <property type="evidence" value="ECO:0007669"/>
    <property type="project" value="UniProtKB-ARBA"/>
</dbReference>
<dbReference type="Gene3D" id="3.40.50.1980">
    <property type="entry name" value="Nitrogenase molybdenum iron protein domain"/>
    <property type="match status" value="2"/>
</dbReference>
<evidence type="ECO:0000259" key="7">
    <source>
        <dbReference type="PROSITE" id="PS50983"/>
    </source>
</evidence>
<dbReference type="PROSITE" id="PS50983">
    <property type="entry name" value="FE_B12_PBP"/>
    <property type="match status" value="1"/>
</dbReference>
<keyword evidence="9" id="KW-1185">Reference proteome</keyword>
<keyword evidence="4" id="KW-0408">Iron</keyword>
<protein>
    <submittedName>
        <fullName evidence="8">Peptide ABC transporter substrate-binding protein</fullName>
    </submittedName>
</protein>
<evidence type="ECO:0000313" key="8">
    <source>
        <dbReference type="EMBL" id="PME29767.1"/>
    </source>
</evidence>
<evidence type="ECO:0000256" key="1">
    <source>
        <dbReference type="ARBA" id="ARBA00004196"/>
    </source>
</evidence>
<evidence type="ECO:0000256" key="6">
    <source>
        <dbReference type="SAM" id="SignalP"/>
    </source>
</evidence>
<dbReference type="InterPro" id="IPR051313">
    <property type="entry name" value="Bact_iron-sidero_bind"/>
</dbReference>
<dbReference type="Pfam" id="PF01497">
    <property type="entry name" value="Peripla_BP_2"/>
    <property type="match status" value="1"/>
</dbReference>
<dbReference type="PANTHER" id="PTHR30532">
    <property type="entry name" value="IRON III DICITRATE-BINDING PERIPLASMIC PROTEIN"/>
    <property type="match status" value="1"/>
</dbReference>
<proteinExistence type="inferred from homology"/>
<dbReference type="SUPFAM" id="SSF53807">
    <property type="entry name" value="Helical backbone' metal receptor"/>
    <property type="match status" value="1"/>
</dbReference>
<evidence type="ECO:0000256" key="2">
    <source>
        <dbReference type="ARBA" id="ARBA00008814"/>
    </source>
</evidence>
<keyword evidence="4" id="KW-0406">Ion transport</keyword>
<dbReference type="CDD" id="cd01146">
    <property type="entry name" value="FhuD"/>
    <property type="match status" value="1"/>
</dbReference>
<dbReference type="InterPro" id="IPR002491">
    <property type="entry name" value="ABC_transptr_periplasmic_BD"/>
</dbReference>
<feature type="signal peptide" evidence="6">
    <location>
        <begin position="1"/>
        <end position="24"/>
    </location>
</feature>
<comment type="caution">
    <text evidence="8">The sequence shown here is derived from an EMBL/GenBank/DDBJ whole genome shotgun (WGS) entry which is preliminary data.</text>
</comment>
<evidence type="ECO:0000313" key="9">
    <source>
        <dbReference type="Proteomes" id="UP000239763"/>
    </source>
</evidence>
<dbReference type="PANTHER" id="PTHR30532:SF1">
    <property type="entry name" value="IRON(3+)-HYDROXAMATE-BINDING PROTEIN FHUD"/>
    <property type="match status" value="1"/>
</dbReference>